<feature type="transmembrane region" description="Helical" evidence="6">
    <location>
        <begin position="191"/>
        <end position="213"/>
    </location>
</feature>
<evidence type="ECO:0000313" key="8">
    <source>
        <dbReference type="Proteomes" id="UP000001203"/>
    </source>
</evidence>
<reference evidence="7 8" key="1">
    <citation type="journal article" date="2008" name="Proc. Natl. Acad. Sci. U.S.A.">
        <title>The genome of Cyanothece 51142, a unicellular diazotrophic cyanobacterium important in the marine nitrogen cycle.</title>
        <authorList>
            <person name="Welsh E.A."/>
            <person name="Liberton M."/>
            <person name="Stoeckel J."/>
            <person name="Loh T."/>
            <person name="Elvitigala T."/>
            <person name="Wang C."/>
            <person name="Wollam A."/>
            <person name="Fulton R.S."/>
            <person name="Clifton S.W."/>
            <person name="Jacobs J.M."/>
            <person name="Aurora R."/>
            <person name="Ghosh B.K."/>
            <person name="Sherman L.A."/>
            <person name="Smith R.D."/>
            <person name="Wilson R.K."/>
            <person name="Pakrasi H.B."/>
        </authorList>
    </citation>
    <scope>NUCLEOTIDE SEQUENCE [LARGE SCALE GENOMIC DNA]</scope>
    <source>
        <strain evidence="8">ATCC 51142 / BH68</strain>
    </source>
</reference>
<dbReference type="EMBL" id="CP000806">
    <property type="protein sequence ID" value="ACB52802.1"/>
    <property type="molecule type" value="Genomic_DNA"/>
</dbReference>
<dbReference type="InterPro" id="IPR050495">
    <property type="entry name" value="ATG22/LtaA_families"/>
</dbReference>
<keyword evidence="5 6" id="KW-0472">Membrane</keyword>
<feature type="transmembrane region" description="Helical" evidence="6">
    <location>
        <begin position="26"/>
        <end position="46"/>
    </location>
</feature>
<gene>
    <name evidence="7" type="ordered locus">cce_3454</name>
</gene>
<dbReference type="eggNOG" id="COG2270">
    <property type="taxonomic scope" value="Bacteria"/>
</dbReference>
<feature type="transmembrane region" description="Helical" evidence="6">
    <location>
        <begin position="157"/>
        <end position="179"/>
    </location>
</feature>
<evidence type="ECO:0000256" key="3">
    <source>
        <dbReference type="ARBA" id="ARBA00022692"/>
    </source>
</evidence>
<evidence type="ECO:0000256" key="5">
    <source>
        <dbReference type="ARBA" id="ARBA00023136"/>
    </source>
</evidence>
<dbReference type="PANTHER" id="PTHR23519:SF1">
    <property type="entry name" value="AUTOPHAGY-RELATED PROTEIN 22"/>
    <property type="match status" value="1"/>
</dbReference>
<keyword evidence="3 6" id="KW-0812">Transmembrane</keyword>
<dbReference type="Pfam" id="PF11700">
    <property type="entry name" value="ATG22"/>
    <property type="match status" value="1"/>
</dbReference>
<dbReference type="InterPro" id="IPR036259">
    <property type="entry name" value="MFS_trans_sf"/>
</dbReference>
<accession>B1WZ38</accession>
<evidence type="ECO:0000256" key="2">
    <source>
        <dbReference type="ARBA" id="ARBA00022448"/>
    </source>
</evidence>
<feature type="transmembrane region" description="Helical" evidence="6">
    <location>
        <begin position="66"/>
        <end position="85"/>
    </location>
</feature>
<keyword evidence="2" id="KW-0813">Transport</keyword>
<dbReference type="InterPro" id="IPR024671">
    <property type="entry name" value="Atg22-like"/>
</dbReference>
<proteinExistence type="predicted"/>
<feature type="transmembrane region" description="Helical" evidence="6">
    <location>
        <begin position="97"/>
        <end position="113"/>
    </location>
</feature>
<dbReference type="InterPro" id="IPR026374">
    <property type="entry name" value="Cyano_PEP"/>
</dbReference>
<feature type="transmembrane region" description="Helical" evidence="6">
    <location>
        <begin position="119"/>
        <end position="137"/>
    </location>
</feature>
<dbReference type="STRING" id="43989.cce_3454"/>
<evidence type="ECO:0000313" key="7">
    <source>
        <dbReference type="EMBL" id="ACB52802.1"/>
    </source>
</evidence>
<dbReference type="AlphaFoldDB" id="B1WZ38"/>
<evidence type="ECO:0000256" key="6">
    <source>
        <dbReference type="SAM" id="Phobius"/>
    </source>
</evidence>
<dbReference type="PANTHER" id="PTHR23519">
    <property type="entry name" value="AUTOPHAGY-RELATED PROTEIN 22"/>
    <property type="match status" value="1"/>
</dbReference>
<keyword evidence="4 6" id="KW-1133">Transmembrane helix</keyword>
<evidence type="ECO:0000256" key="4">
    <source>
        <dbReference type="ARBA" id="ARBA00022989"/>
    </source>
</evidence>
<dbReference type="SUPFAM" id="SSF103473">
    <property type="entry name" value="MFS general substrate transporter"/>
    <property type="match status" value="1"/>
</dbReference>
<dbReference type="KEGG" id="cyt:cce_3454"/>
<dbReference type="NCBIfam" id="TIGR04155">
    <property type="entry name" value="cyano_PEP"/>
    <property type="match status" value="1"/>
</dbReference>
<evidence type="ECO:0008006" key="9">
    <source>
        <dbReference type="Google" id="ProtNLM"/>
    </source>
</evidence>
<comment type="subcellular location">
    <subcellularLocation>
        <location evidence="1">Endomembrane system</location>
        <topology evidence="1">Multi-pass membrane protein</topology>
    </subcellularLocation>
</comment>
<dbReference type="HOGENOM" id="CLU_715186_0_0_3"/>
<dbReference type="Proteomes" id="UP000001203">
    <property type="component" value="Chromosome circular"/>
</dbReference>
<evidence type="ECO:0000256" key="1">
    <source>
        <dbReference type="ARBA" id="ARBA00004127"/>
    </source>
</evidence>
<dbReference type="GO" id="GO:0012505">
    <property type="term" value="C:endomembrane system"/>
    <property type="evidence" value="ECO:0007669"/>
    <property type="project" value="UniProtKB-SubCell"/>
</dbReference>
<organism evidence="7 8">
    <name type="scientific">Crocosphaera subtropica (strain ATCC 51142 / BH68)</name>
    <name type="common">Cyanothece sp. (strain ATCC 51142)</name>
    <dbReference type="NCBI Taxonomy" id="43989"/>
    <lineage>
        <taxon>Bacteria</taxon>
        <taxon>Bacillati</taxon>
        <taxon>Cyanobacteriota</taxon>
        <taxon>Cyanophyceae</taxon>
        <taxon>Oscillatoriophycideae</taxon>
        <taxon>Chroococcales</taxon>
        <taxon>Aphanothecaceae</taxon>
        <taxon>Crocosphaera</taxon>
        <taxon>Crocosphaera subtropica</taxon>
    </lineage>
</organism>
<name>B1WZ38_CROS5</name>
<sequence length="386" mass="41979">MENIIVLIIVNQFDSLFSRSWLTKPIIAWIIYDIASSGFMMVSTVGYPVFFRDIVCGGGATCDGTWAIWVSLSLVISGGLAPFIGAIADLGALRHRLFVLMTLLCGGGTLAMWSVQPHFLLWGGIVFLLAQMGYLLATNLYDAYLPFLASPRMVTKLSGLGWGLGYLGGIGCYLLFWLAKSNNNLDLLMESRLTFTIVGLWVLVLSIPAFIWLPRPSQPKAIALPQLIRQSYRQVWHTFINLRKKNQDILQFLIGFYSLDEGFVEENADLSIEVALGAAPFLIGVGTNSTLYKYPDSSILQAIVVGRDTIFVTTTEGDTVGTQNIETLSIGGSLLGPNAPDQVGSYTLTFSNATQAVPEPLTILGAGAAIAFGTGFKRQLSKAKKK</sequence>
<keyword evidence="8" id="KW-1185">Reference proteome</keyword>
<protein>
    <recommendedName>
        <fullName evidence="9">Major facilitator superfamily (MFS) profile domain-containing protein</fullName>
    </recommendedName>
</protein>